<organism evidence="5 6">
    <name type="scientific">Roseivivax halotolerans</name>
    <dbReference type="NCBI Taxonomy" id="93684"/>
    <lineage>
        <taxon>Bacteria</taxon>
        <taxon>Pseudomonadati</taxon>
        <taxon>Pseudomonadota</taxon>
        <taxon>Alphaproteobacteria</taxon>
        <taxon>Rhodobacterales</taxon>
        <taxon>Roseobacteraceae</taxon>
        <taxon>Roseivivax</taxon>
    </lineage>
</organism>
<dbReference type="AlphaFoldDB" id="A0A1I5ZD14"/>
<dbReference type="InterPro" id="IPR011042">
    <property type="entry name" value="6-blade_b-propeller_TolB-like"/>
</dbReference>
<dbReference type="Gene3D" id="2.120.10.30">
    <property type="entry name" value="TolB, C-terminal domain"/>
    <property type="match status" value="1"/>
</dbReference>
<evidence type="ECO:0000313" key="6">
    <source>
        <dbReference type="Proteomes" id="UP000243106"/>
    </source>
</evidence>
<dbReference type="STRING" id="93684.SAMN05421853_10926"/>
<feature type="binding site" evidence="3">
    <location>
        <position position="93"/>
    </location>
    <ligand>
        <name>substrate</name>
    </ligand>
</feature>
<dbReference type="InterPro" id="IPR005511">
    <property type="entry name" value="SMP-30"/>
</dbReference>
<dbReference type="SUPFAM" id="SSF63829">
    <property type="entry name" value="Calcium-dependent phosphotriesterase"/>
    <property type="match status" value="1"/>
</dbReference>
<evidence type="ECO:0000313" key="5">
    <source>
        <dbReference type="EMBL" id="SFQ54349.1"/>
    </source>
</evidence>
<feature type="active site" description="Proton donor/acceptor" evidence="2">
    <location>
        <position position="190"/>
    </location>
</feature>
<dbReference type="GO" id="GO:0004341">
    <property type="term" value="F:gluconolactonase activity"/>
    <property type="evidence" value="ECO:0007669"/>
    <property type="project" value="TreeGrafter"/>
</dbReference>
<feature type="binding site" evidence="3">
    <location>
        <position position="140"/>
    </location>
    <ligand>
        <name>a divalent metal cation</name>
        <dbReference type="ChEBI" id="CHEBI:60240"/>
    </ligand>
</feature>
<accession>A0A1I5ZD14</accession>
<name>A0A1I5ZD14_9RHOB</name>
<dbReference type="PANTHER" id="PTHR10907:SF47">
    <property type="entry name" value="REGUCALCIN"/>
    <property type="match status" value="1"/>
</dbReference>
<feature type="binding site" evidence="3">
    <location>
        <position position="12"/>
    </location>
    <ligand>
        <name>a divalent metal cation</name>
        <dbReference type="ChEBI" id="CHEBI:60240"/>
    </ligand>
</feature>
<proteinExistence type="inferred from homology"/>
<feature type="binding site" evidence="3">
    <location>
        <position position="190"/>
    </location>
    <ligand>
        <name>a divalent metal cation</name>
        <dbReference type="ChEBI" id="CHEBI:60240"/>
    </ligand>
</feature>
<dbReference type="GO" id="GO:0005509">
    <property type="term" value="F:calcium ion binding"/>
    <property type="evidence" value="ECO:0007669"/>
    <property type="project" value="TreeGrafter"/>
</dbReference>
<feature type="binding site" evidence="3">
    <location>
        <position position="95"/>
    </location>
    <ligand>
        <name>substrate</name>
    </ligand>
</feature>
<dbReference type="InterPro" id="IPR013658">
    <property type="entry name" value="SGL"/>
</dbReference>
<gene>
    <name evidence="5" type="ORF">SAMN05421853_10926</name>
</gene>
<evidence type="ECO:0000256" key="1">
    <source>
        <dbReference type="ARBA" id="ARBA00008853"/>
    </source>
</evidence>
<dbReference type="Proteomes" id="UP000243106">
    <property type="component" value="Unassembled WGS sequence"/>
</dbReference>
<feature type="domain" description="SMP-30/Gluconolactonase/LRE-like region" evidence="4">
    <location>
        <begin position="10"/>
        <end position="248"/>
    </location>
</feature>
<keyword evidence="3" id="KW-0862">Zinc</keyword>
<dbReference type="Pfam" id="PF08450">
    <property type="entry name" value="SGL"/>
    <property type="match status" value="1"/>
</dbReference>
<dbReference type="RefSeq" id="WP_093013021.1">
    <property type="nucleotide sequence ID" value="NZ_FOXV01000009.1"/>
</dbReference>
<dbReference type="PRINTS" id="PR01790">
    <property type="entry name" value="SMP30FAMILY"/>
</dbReference>
<evidence type="ECO:0000256" key="3">
    <source>
        <dbReference type="PIRSR" id="PIRSR605511-2"/>
    </source>
</evidence>
<keyword evidence="3" id="KW-0479">Metal-binding</keyword>
<protein>
    <submittedName>
        <fullName evidence="5">Sugar lactone lactonase YvrE</fullName>
    </submittedName>
</protein>
<sequence>MIFSDTVCQLGEGALWHPEEGALYWFDILGKRLFRHDGTGQRDWRFDEMVSAAGWIDQGRLLIASETRLFTFDTAREEEEDVIALESDRDAFRSNDGRADPWGGFWCSTMRKDEDGAGGAIYRFYKGELRALYEDLSIPNSISFAPGGAYAYFADTPTRKIMRVTLDEDGWPADEPDVFVDLGQESLNPDGSVVDRQGNLWNAQWGAGRVACYNPDGQFMTAIGLAAGQVSCPAFGGPDFATLYVTSAAKNAPEDDQLAGVTFAVPTGFKGQEAHRVAL</sequence>
<comment type="cofactor">
    <cofactor evidence="3">
        <name>Zn(2+)</name>
        <dbReference type="ChEBI" id="CHEBI:29105"/>
    </cofactor>
    <text evidence="3">Binds 1 divalent metal cation per subunit.</text>
</comment>
<evidence type="ECO:0000259" key="4">
    <source>
        <dbReference type="Pfam" id="PF08450"/>
    </source>
</evidence>
<reference evidence="6" key="1">
    <citation type="submission" date="2016-10" db="EMBL/GenBank/DDBJ databases">
        <authorList>
            <person name="Varghese N."/>
            <person name="Submissions S."/>
        </authorList>
    </citation>
    <scope>NUCLEOTIDE SEQUENCE [LARGE SCALE GENOMIC DNA]</scope>
    <source>
        <strain evidence="6">JCM 10271</strain>
    </source>
</reference>
<comment type="similarity">
    <text evidence="1">Belongs to the SMP-30/CGR1 family.</text>
</comment>
<feature type="binding site" evidence="3">
    <location>
        <position position="113"/>
    </location>
    <ligand>
        <name>substrate</name>
    </ligand>
</feature>
<keyword evidence="6" id="KW-1185">Reference proteome</keyword>
<dbReference type="PANTHER" id="PTHR10907">
    <property type="entry name" value="REGUCALCIN"/>
    <property type="match status" value="1"/>
</dbReference>
<evidence type="ECO:0000256" key="2">
    <source>
        <dbReference type="PIRSR" id="PIRSR605511-1"/>
    </source>
</evidence>
<dbReference type="GO" id="GO:0019853">
    <property type="term" value="P:L-ascorbic acid biosynthetic process"/>
    <property type="evidence" value="ECO:0007669"/>
    <property type="project" value="TreeGrafter"/>
</dbReference>
<dbReference type="EMBL" id="FOXV01000009">
    <property type="protein sequence ID" value="SFQ54349.1"/>
    <property type="molecule type" value="Genomic_DNA"/>
</dbReference>